<sequence length="416" mass="45849">MKKSILNVGMLFFLLISFQSYSQRTIGKLVKNKADASTQLTITTPTNNGRVSSPLTITGTASKDTNVSISVKAAFTGGSQDLGTFMATPNSNGTWESTPINLWAPEDAKNLRFEILASESVVQKSKMQTLKKSRSKKITVFPVSDIQTIARVELTENKVMELNPTITKMPERVSHGPIDPLTGHQRTRQPSSSVPNTYITSPIENTTIDIPIMVTGTAQKNSKIKVIVSRSYTQYGQNKNDHTKLTVTSDENGNWNTGKLYSVKTDEADANVTMKISAVRIVNEQEKGNTDIVTVTSEPKEKLGIKITSPKSNLYQGEKVTSPITVSGRAIKNHTLEIRLQTGQSNASNYQRQGNGRLIKDWTSVPVNSSGHWSTQLNTGKPQTTNGRASQDEYKLTILVRDKSKPSEIKVLHLRR</sequence>
<keyword evidence="2" id="KW-1185">Reference proteome</keyword>
<name>A0A2V4WZU0_9FLAO</name>
<dbReference type="EMBL" id="QJTD01000001">
    <property type="protein sequence ID" value="PYE83196.1"/>
    <property type="molecule type" value="Genomic_DNA"/>
</dbReference>
<evidence type="ECO:0000313" key="1">
    <source>
        <dbReference type="EMBL" id="PYE83196.1"/>
    </source>
</evidence>
<accession>A0A2V4WZU0</accession>
<dbReference type="AlphaFoldDB" id="A0A2V4WZU0"/>
<protein>
    <submittedName>
        <fullName evidence="1">Uncharacterized protein</fullName>
    </submittedName>
</protein>
<dbReference type="Proteomes" id="UP000248054">
    <property type="component" value="Unassembled WGS sequence"/>
</dbReference>
<comment type="caution">
    <text evidence="1">The sequence shown here is derived from an EMBL/GenBank/DDBJ whole genome shotgun (WGS) entry which is preliminary data.</text>
</comment>
<proteinExistence type="predicted"/>
<gene>
    <name evidence="1" type="ORF">DFQ11_101627</name>
</gene>
<evidence type="ECO:0000313" key="2">
    <source>
        <dbReference type="Proteomes" id="UP000248054"/>
    </source>
</evidence>
<reference evidence="1 2" key="1">
    <citation type="submission" date="2018-06" db="EMBL/GenBank/DDBJ databases">
        <title>Genomic Encyclopedia of Type Strains, Phase III (KMG-III): the genomes of soil and plant-associated and newly described type strains.</title>
        <authorList>
            <person name="Whitman W."/>
        </authorList>
    </citation>
    <scope>NUCLEOTIDE SEQUENCE [LARGE SCALE GENOMIC DNA]</scope>
    <source>
        <strain evidence="1 2">CECT 7945</strain>
    </source>
</reference>
<organism evidence="1 2">
    <name type="scientific">Winogradskyella epiphytica</name>
    <dbReference type="NCBI Taxonomy" id="262005"/>
    <lineage>
        <taxon>Bacteria</taxon>
        <taxon>Pseudomonadati</taxon>
        <taxon>Bacteroidota</taxon>
        <taxon>Flavobacteriia</taxon>
        <taxon>Flavobacteriales</taxon>
        <taxon>Flavobacteriaceae</taxon>
        <taxon>Winogradskyella</taxon>
    </lineage>
</organism>